<evidence type="ECO:0000256" key="5">
    <source>
        <dbReference type="ARBA" id="ARBA00022840"/>
    </source>
</evidence>
<proteinExistence type="inferred from homology"/>
<keyword evidence="4 9" id="KW-0418">Kinase</keyword>
<evidence type="ECO:0000256" key="9">
    <source>
        <dbReference type="HAMAP-Rule" id="MF_01987"/>
    </source>
</evidence>
<dbReference type="InterPro" id="IPR029056">
    <property type="entry name" value="Ribokinase-like"/>
</dbReference>
<sequence>MGTVLVVGGVNQDVTVRAPVRPGGGETVVGDGPQVSGGGKGANQAAAAAYAGARVLLCAVVGDDAAGREQLAQLQAARVDTSRVRRDPTTATGTALIVLTPDGENSIVVGAGANALLSGDDVRAALTDGSGEAGSPAVDVVLGQNEPGAEPVDAAAREAVARGVRFVLNPAPTAGLHPDTLAAADPLVVNEHEAADLLREHGADLAAHAPAADLARPLAERLGCRSVVVSLGSQGAVVVTGRTELRVSSPRVAAVDTTGAGDVLVGTIAAMLADGTPLAEAVTEACSAAAEAVTSEGARGYLG</sequence>
<comment type="cofactor">
    <cofactor evidence="9">
        <name>Mg(2+)</name>
        <dbReference type="ChEBI" id="CHEBI:18420"/>
    </cofactor>
    <text evidence="9">Requires a divalent cation, most likely magnesium in vivo, as an electrophilic catalyst to aid phosphoryl group transfer. It is the chelate of the metal and the nucleotide that is the actual substrate.</text>
</comment>
<feature type="binding site" evidence="9">
    <location>
        <position position="190"/>
    </location>
    <ligand>
        <name>ATP</name>
        <dbReference type="ChEBI" id="CHEBI:30616"/>
    </ligand>
</feature>
<feature type="binding site" evidence="9">
    <location>
        <begin position="39"/>
        <end position="43"/>
    </location>
    <ligand>
        <name>substrate</name>
    </ligand>
</feature>
<protein>
    <recommendedName>
        <fullName evidence="9">Ribokinase</fullName>
        <shortName evidence="9">RK</shortName>
        <ecNumber evidence="9">2.7.1.15</ecNumber>
    </recommendedName>
</protein>
<comment type="subunit">
    <text evidence="9">Homodimer.</text>
</comment>
<feature type="binding site" evidence="9">
    <location>
        <position position="297"/>
    </location>
    <ligand>
        <name>K(+)</name>
        <dbReference type="ChEBI" id="CHEBI:29103"/>
    </ligand>
</feature>
<feature type="binding site" evidence="9">
    <location>
        <begin position="261"/>
        <end position="262"/>
    </location>
    <ligand>
        <name>ATP</name>
        <dbReference type="ChEBI" id="CHEBI:30616"/>
    </ligand>
</feature>
<dbReference type="SUPFAM" id="SSF53613">
    <property type="entry name" value="Ribokinase-like"/>
    <property type="match status" value="1"/>
</dbReference>
<keyword evidence="8 9" id="KW-0119">Carbohydrate metabolism</keyword>
<dbReference type="PANTHER" id="PTHR10584">
    <property type="entry name" value="SUGAR KINASE"/>
    <property type="match status" value="1"/>
</dbReference>
<feature type="binding site" evidence="9">
    <location>
        <position position="146"/>
    </location>
    <ligand>
        <name>substrate</name>
    </ligand>
</feature>
<comment type="activity regulation">
    <text evidence="9">Activated by a monovalent cation that binds near, but not in, the active site. The most likely occupant of the site in vivo is potassium. Ion binding induces a conformational change that may alter substrate affinity.</text>
</comment>
<evidence type="ECO:0000256" key="3">
    <source>
        <dbReference type="ARBA" id="ARBA00022741"/>
    </source>
</evidence>
<comment type="pathway">
    <text evidence="9">Carbohydrate metabolism; D-ribose degradation; D-ribose 5-phosphate from beta-D-ribopyranose: step 2/2.</text>
</comment>
<keyword evidence="7 9" id="KW-0630">Potassium</keyword>
<feature type="binding site" evidence="9">
    <location>
        <position position="258"/>
    </location>
    <ligand>
        <name>K(+)</name>
        <dbReference type="ChEBI" id="CHEBI:29103"/>
    </ligand>
</feature>
<dbReference type="HAMAP" id="MF_01987">
    <property type="entry name" value="Ribokinase"/>
    <property type="match status" value="1"/>
</dbReference>
<dbReference type="AlphaFoldDB" id="A0A1H1XPF2"/>
<dbReference type="RefSeq" id="WP_197681037.1">
    <property type="nucleotide sequence ID" value="NZ_LT629757.1"/>
</dbReference>
<dbReference type="InterPro" id="IPR002139">
    <property type="entry name" value="Ribo/fructo_kinase"/>
</dbReference>
<feature type="domain" description="Carbohydrate kinase PfkB" evidence="10">
    <location>
        <begin position="3"/>
        <end position="299"/>
    </location>
</feature>
<dbReference type="InterPro" id="IPR011611">
    <property type="entry name" value="PfkB_dom"/>
</dbReference>
<keyword evidence="1 9" id="KW-0808">Transferase</keyword>
<evidence type="ECO:0000256" key="8">
    <source>
        <dbReference type="ARBA" id="ARBA00023277"/>
    </source>
</evidence>
<comment type="function">
    <text evidence="9">Catalyzes the phosphorylation of ribose at O-5 in a reaction requiring ATP and magnesium. The resulting D-ribose-5-phosphate can then be used either for sythesis of nucleotides, histidine, and tryptophan, or as a component of the pentose phosphate pathway.</text>
</comment>
<keyword evidence="3 9" id="KW-0547">Nucleotide-binding</keyword>
<dbReference type="GO" id="GO:0004747">
    <property type="term" value="F:ribokinase activity"/>
    <property type="evidence" value="ECO:0007669"/>
    <property type="project" value="UniProtKB-UniRule"/>
</dbReference>
<feature type="binding site" evidence="9">
    <location>
        <position position="256"/>
    </location>
    <ligand>
        <name>K(+)</name>
        <dbReference type="ChEBI" id="CHEBI:29103"/>
    </ligand>
</feature>
<feature type="binding site" evidence="9">
    <location>
        <position position="292"/>
    </location>
    <ligand>
        <name>K(+)</name>
        <dbReference type="ChEBI" id="CHEBI:29103"/>
    </ligand>
</feature>
<evidence type="ECO:0000256" key="1">
    <source>
        <dbReference type="ARBA" id="ARBA00022679"/>
    </source>
</evidence>
<dbReference type="EMBL" id="LT629757">
    <property type="protein sequence ID" value="SDT11124.1"/>
    <property type="molecule type" value="Genomic_DNA"/>
</dbReference>
<accession>A0A1H1XPF2</accession>
<dbReference type="PRINTS" id="PR00990">
    <property type="entry name" value="RIBOKINASE"/>
</dbReference>
<feature type="binding site" evidence="9">
    <location>
        <begin position="11"/>
        <end position="13"/>
    </location>
    <ligand>
        <name>substrate</name>
    </ligand>
</feature>
<keyword evidence="5 9" id="KW-0067">ATP-binding</keyword>
<evidence type="ECO:0000256" key="4">
    <source>
        <dbReference type="ARBA" id="ARBA00022777"/>
    </source>
</evidence>
<dbReference type="EC" id="2.7.1.15" evidence="9"/>
<feature type="binding site" evidence="9">
    <location>
        <begin position="230"/>
        <end position="235"/>
    </location>
    <ligand>
        <name>ATP</name>
        <dbReference type="ChEBI" id="CHEBI:30616"/>
    </ligand>
</feature>
<dbReference type="PANTHER" id="PTHR10584:SF166">
    <property type="entry name" value="RIBOKINASE"/>
    <property type="match status" value="1"/>
</dbReference>
<dbReference type="GO" id="GO:0019303">
    <property type="term" value="P:D-ribose catabolic process"/>
    <property type="evidence" value="ECO:0007669"/>
    <property type="project" value="UniProtKB-UniRule"/>
</dbReference>
<feature type="binding site" evidence="9">
    <location>
        <position position="295"/>
    </location>
    <ligand>
        <name>K(+)</name>
        <dbReference type="ChEBI" id="CHEBI:29103"/>
    </ligand>
</feature>
<feature type="active site" description="Proton acceptor" evidence="9">
    <location>
        <position position="262"/>
    </location>
</feature>
<comment type="catalytic activity">
    <reaction evidence="9">
        <text>D-ribose + ATP = D-ribose 5-phosphate + ADP + H(+)</text>
        <dbReference type="Rhea" id="RHEA:13697"/>
        <dbReference type="ChEBI" id="CHEBI:15378"/>
        <dbReference type="ChEBI" id="CHEBI:30616"/>
        <dbReference type="ChEBI" id="CHEBI:47013"/>
        <dbReference type="ChEBI" id="CHEBI:78346"/>
        <dbReference type="ChEBI" id="CHEBI:456216"/>
        <dbReference type="EC" id="2.7.1.15"/>
    </reaction>
</comment>
<evidence type="ECO:0000256" key="6">
    <source>
        <dbReference type="ARBA" id="ARBA00022842"/>
    </source>
</evidence>
<keyword evidence="9" id="KW-0963">Cytoplasm</keyword>
<dbReference type="GO" id="GO:0005829">
    <property type="term" value="C:cytosol"/>
    <property type="evidence" value="ECO:0007669"/>
    <property type="project" value="TreeGrafter"/>
</dbReference>
<dbReference type="STRING" id="642780.SAMN04488570_3556"/>
<gene>
    <name evidence="9" type="primary">rbsK</name>
    <name evidence="11" type="ORF">SAMN04488570_3556</name>
</gene>
<dbReference type="Proteomes" id="UP000198859">
    <property type="component" value="Chromosome I"/>
</dbReference>
<keyword evidence="6 9" id="KW-0460">Magnesium</keyword>
<dbReference type="Pfam" id="PF00294">
    <property type="entry name" value="PfkB"/>
    <property type="match status" value="1"/>
</dbReference>
<comment type="subcellular location">
    <subcellularLocation>
        <location evidence="9">Cytoplasm</location>
    </subcellularLocation>
</comment>
<name>A0A1H1XPF2_9ACTN</name>
<dbReference type="GO" id="GO:0046872">
    <property type="term" value="F:metal ion binding"/>
    <property type="evidence" value="ECO:0007669"/>
    <property type="project" value="UniProtKB-KW"/>
</dbReference>
<evidence type="ECO:0000256" key="2">
    <source>
        <dbReference type="ARBA" id="ARBA00022723"/>
    </source>
</evidence>
<dbReference type="InterPro" id="IPR011877">
    <property type="entry name" value="Ribokinase"/>
</dbReference>
<evidence type="ECO:0000256" key="7">
    <source>
        <dbReference type="ARBA" id="ARBA00022958"/>
    </source>
</evidence>
<keyword evidence="12" id="KW-1185">Reference proteome</keyword>
<reference evidence="12" key="1">
    <citation type="submission" date="2016-10" db="EMBL/GenBank/DDBJ databases">
        <authorList>
            <person name="Varghese N."/>
            <person name="Submissions S."/>
        </authorList>
    </citation>
    <scope>NUCLEOTIDE SEQUENCE [LARGE SCALE GENOMIC DNA]</scope>
    <source>
        <strain evidence="12">DSM 22127</strain>
    </source>
</reference>
<keyword evidence="2 9" id="KW-0479">Metal-binding</keyword>
<dbReference type="Gene3D" id="3.40.1190.20">
    <property type="match status" value="1"/>
</dbReference>
<comment type="similarity">
    <text evidence="9">Belongs to the carbohydrate kinase PfkB family. Ribokinase subfamily.</text>
</comment>
<evidence type="ECO:0000313" key="11">
    <source>
        <dbReference type="EMBL" id="SDT11124.1"/>
    </source>
</evidence>
<feature type="binding site" evidence="9">
    <location>
        <position position="262"/>
    </location>
    <ligand>
        <name>substrate</name>
    </ligand>
</feature>
<evidence type="ECO:0000259" key="10">
    <source>
        <dbReference type="Pfam" id="PF00294"/>
    </source>
</evidence>
<organism evidence="11 12">
    <name type="scientific">Nocardioides scoriae</name>
    <dbReference type="NCBI Taxonomy" id="642780"/>
    <lineage>
        <taxon>Bacteria</taxon>
        <taxon>Bacillati</taxon>
        <taxon>Actinomycetota</taxon>
        <taxon>Actinomycetes</taxon>
        <taxon>Propionibacteriales</taxon>
        <taxon>Nocardioidaceae</taxon>
        <taxon>Nocardioides</taxon>
    </lineage>
</organism>
<dbReference type="GO" id="GO:0005524">
    <property type="term" value="F:ATP binding"/>
    <property type="evidence" value="ECO:0007669"/>
    <property type="project" value="UniProtKB-UniRule"/>
</dbReference>
<dbReference type="UniPathway" id="UPA00916">
    <property type="reaction ID" value="UER00889"/>
</dbReference>
<evidence type="ECO:0000313" key="12">
    <source>
        <dbReference type="Proteomes" id="UP000198859"/>
    </source>
</evidence>
<comment type="caution">
    <text evidence="9">Lacks conserved residue(s) required for the propagation of feature annotation.</text>
</comment>